<dbReference type="InterPro" id="IPR001107">
    <property type="entry name" value="Band_7"/>
</dbReference>
<dbReference type="RefSeq" id="WP_103074708.1">
    <property type="nucleotide sequence ID" value="NZ_NPZB01000001.1"/>
</dbReference>
<keyword evidence="2" id="KW-0812">Transmembrane</keyword>
<dbReference type="SMART" id="SM00244">
    <property type="entry name" value="PHB"/>
    <property type="match status" value="1"/>
</dbReference>
<name>A0A2K1Q3Q9_9GAMM</name>
<comment type="caution">
    <text evidence="4">The sequence shown here is derived from an EMBL/GenBank/DDBJ whole genome shotgun (WGS) entry which is preliminary data.</text>
</comment>
<feature type="compositionally biased region" description="Polar residues" evidence="1">
    <location>
        <begin position="294"/>
        <end position="314"/>
    </location>
</feature>
<evidence type="ECO:0000259" key="3">
    <source>
        <dbReference type="SMART" id="SM00244"/>
    </source>
</evidence>
<protein>
    <submittedName>
        <fullName evidence="4">SPFH domain-containing protein</fullName>
    </submittedName>
</protein>
<dbReference type="PANTHER" id="PTHR42911">
    <property type="entry name" value="MODULATOR OF FTSH PROTEASE HFLC"/>
    <property type="match status" value="1"/>
</dbReference>
<evidence type="ECO:0000256" key="2">
    <source>
        <dbReference type="SAM" id="Phobius"/>
    </source>
</evidence>
<keyword evidence="5" id="KW-1185">Reference proteome</keyword>
<feature type="compositionally biased region" description="Basic and acidic residues" evidence="1">
    <location>
        <begin position="315"/>
        <end position="339"/>
    </location>
</feature>
<dbReference type="OrthoDB" id="9779595at2"/>
<reference evidence="4 5" key="1">
    <citation type="submission" date="2017-08" db="EMBL/GenBank/DDBJ databases">
        <title>Lysobacter sylvestris genome.</title>
        <authorList>
            <person name="Zhang D.-C."/>
            <person name="Albuquerque L."/>
            <person name="Franca L."/>
            <person name="Froufe H.J.C."/>
            <person name="Barroso C."/>
            <person name="Egas C."/>
            <person name="Da Costa M."/>
            <person name="Margesin R."/>
        </authorList>
    </citation>
    <scope>NUCLEOTIDE SEQUENCE [LARGE SCALE GENOMIC DNA]</scope>
    <source>
        <strain evidence="4 5">AM20-91</strain>
    </source>
</reference>
<evidence type="ECO:0000256" key="1">
    <source>
        <dbReference type="SAM" id="MobiDB-lite"/>
    </source>
</evidence>
<feature type="region of interest" description="Disordered" evidence="1">
    <location>
        <begin position="294"/>
        <end position="339"/>
    </location>
</feature>
<keyword evidence="2" id="KW-0472">Membrane</keyword>
<feature type="transmembrane region" description="Helical" evidence="2">
    <location>
        <begin position="32"/>
        <end position="53"/>
    </location>
</feature>
<dbReference type="PANTHER" id="PTHR42911:SF1">
    <property type="entry name" value="MODULATOR OF FTSH PROTEASE HFLC"/>
    <property type="match status" value="1"/>
</dbReference>
<dbReference type="EMBL" id="NPZB01000001">
    <property type="protein sequence ID" value="PNS09690.1"/>
    <property type="molecule type" value="Genomic_DNA"/>
</dbReference>
<dbReference type="Pfam" id="PF01145">
    <property type="entry name" value="Band_7"/>
    <property type="match status" value="1"/>
</dbReference>
<dbReference type="AlphaFoldDB" id="A0A2K1Q3Q9"/>
<organism evidence="4 5">
    <name type="scientific">Solilutibacter silvestris</name>
    <dbReference type="NCBI Taxonomy" id="1645665"/>
    <lineage>
        <taxon>Bacteria</taxon>
        <taxon>Pseudomonadati</taxon>
        <taxon>Pseudomonadota</taxon>
        <taxon>Gammaproteobacteria</taxon>
        <taxon>Lysobacterales</taxon>
        <taxon>Lysobacteraceae</taxon>
        <taxon>Solilutibacter</taxon>
    </lineage>
</organism>
<proteinExistence type="predicted"/>
<evidence type="ECO:0000313" key="4">
    <source>
        <dbReference type="EMBL" id="PNS09690.1"/>
    </source>
</evidence>
<feature type="domain" description="Band 7" evidence="3">
    <location>
        <begin position="46"/>
        <end position="213"/>
    </location>
</feature>
<sequence length="339" mass="35957">MAWTPPGKHSDPVDAPARPRLDLRGWLPGGSWLWTGIVLGAWLALSSVVVVGAGRQAVISRLGQPLRVVQPGVHFKLPWPLERATGIDIGGRQSIDDTLPVVVGDPAMFDLPLQVGYTIDDPLRYLSNSHEVVQDALRRMVRDAVSTEVVAGSLATLGGRDGQLSVPALTALQARVQHAGLGVKPLSVTWSAPVLPGAVRDSGETLKTIQDEQARALADVKAEAEKQSPATQAEADAMLAAAERDRAARVLDAQGDAAHYRALAAQYRASPLVTRDVVLQGAVRDSATINPAPATTTVVASSPSPALPTATDSVRPQRDDSRKVDRSVDRRRPEAGGQR</sequence>
<evidence type="ECO:0000313" key="5">
    <source>
        <dbReference type="Proteomes" id="UP000236220"/>
    </source>
</evidence>
<dbReference type="Proteomes" id="UP000236220">
    <property type="component" value="Unassembled WGS sequence"/>
</dbReference>
<accession>A0A2K1Q3Q9</accession>
<keyword evidence="2" id="KW-1133">Transmembrane helix</keyword>
<gene>
    <name evidence="4" type="ORF">Lysil_1319</name>
</gene>